<dbReference type="Gene3D" id="4.10.240.10">
    <property type="entry name" value="Zn(2)-C6 fungal-type DNA-binding domain"/>
    <property type="match status" value="1"/>
</dbReference>
<dbReference type="Pfam" id="PF01494">
    <property type="entry name" value="FAD_binding_3"/>
    <property type="match status" value="1"/>
</dbReference>
<dbReference type="PRINTS" id="PR00420">
    <property type="entry name" value="RNGMNOXGNASE"/>
</dbReference>
<dbReference type="InterPro" id="IPR036864">
    <property type="entry name" value="Zn2-C6_fun-type_DNA-bd_sf"/>
</dbReference>
<comment type="caution">
    <text evidence="12">The sequence shown here is derived from an EMBL/GenBank/DDBJ whole genome shotgun (WGS) entry which is preliminary data.</text>
</comment>
<dbReference type="Pfam" id="PF04082">
    <property type="entry name" value="Fungal_trans"/>
    <property type="match status" value="1"/>
</dbReference>
<dbReference type="GO" id="GO:0016829">
    <property type="term" value="F:lyase activity"/>
    <property type="evidence" value="ECO:0007669"/>
    <property type="project" value="InterPro"/>
</dbReference>
<evidence type="ECO:0000256" key="4">
    <source>
        <dbReference type="ARBA" id="ARBA00022833"/>
    </source>
</evidence>
<dbReference type="SUPFAM" id="SSF51905">
    <property type="entry name" value="FAD/NAD(P)-binding domain"/>
    <property type="match status" value="1"/>
</dbReference>
<proteinExistence type="predicted"/>
<dbReference type="InterPro" id="IPR002938">
    <property type="entry name" value="FAD-bd"/>
</dbReference>
<keyword evidence="13" id="KW-1185">Reference proteome</keyword>
<evidence type="ECO:0000256" key="7">
    <source>
        <dbReference type="ARBA" id="ARBA00023163"/>
    </source>
</evidence>
<dbReference type="InterPro" id="IPR010451">
    <property type="entry name" value="Acetoacetate_decarboxylase"/>
</dbReference>
<feature type="transmembrane region" description="Helical" evidence="10">
    <location>
        <begin position="21"/>
        <end position="39"/>
    </location>
</feature>
<dbReference type="PANTHER" id="PTHR47660:SF2">
    <property type="entry name" value="TRANSCRIPTION FACTOR WITH C2H2 AND ZN(2)-CYS(6) DNA BINDING DOMAIN (EUROFUNG)"/>
    <property type="match status" value="1"/>
</dbReference>
<dbReference type="GO" id="GO:0003677">
    <property type="term" value="F:DNA binding"/>
    <property type="evidence" value="ECO:0007669"/>
    <property type="project" value="InterPro"/>
</dbReference>
<dbReference type="SUPFAM" id="SSF57701">
    <property type="entry name" value="Zn2/Cys6 DNA-binding domain"/>
    <property type="match status" value="1"/>
</dbReference>
<dbReference type="Gene3D" id="2.40.400.10">
    <property type="entry name" value="Acetoacetate decarboxylase-like"/>
    <property type="match status" value="1"/>
</dbReference>
<dbReference type="InterPro" id="IPR023375">
    <property type="entry name" value="ADC_dom_sf"/>
</dbReference>
<feature type="domain" description="Zn(2)-C6 fungal-type" evidence="11">
    <location>
        <begin position="833"/>
        <end position="862"/>
    </location>
</feature>
<dbReference type="InterPro" id="IPR001138">
    <property type="entry name" value="Zn2Cys6_DnaBD"/>
</dbReference>
<dbReference type="InterPro" id="IPR036188">
    <property type="entry name" value="FAD/NAD-bd_sf"/>
</dbReference>
<keyword evidence="7" id="KW-0804">Transcription</keyword>
<evidence type="ECO:0000256" key="5">
    <source>
        <dbReference type="ARBA" id="ARBA00023002"/>
    </source>
</evidence>
<dbReference type="CDD" id="cd00067">
    <property type="entry name" value="GAL4"/>
    <property type="match status" value="1"/>
</dbReference>
<name>A0A8H4VWD8_9HELO</name>
<keyword evidence="10" id="KW-0812">Transmembrane</keyword>
<dbReference type="SUPFAM" id="SSF160104">
    <property type="entry name" value="Acetoacetate decarboxylase-like"/>
    <property type="match status" value="1"/>
</dbReference>
<dbReference type="Proteomes" id="UP000566819">
    <property type="component" value="Unassembled WGS sequence"/>
</dbReference>
<keyword evidence="10" id="KW-1133">Transmembrane helix</keyword>
<dbReference type="Pfam" id="PF06314">
    <property type="entry name" value="ADC"/>
    <property type="match status" value="1"/>
</dbReference>
<keyword evidence="10" id="KW-0472">Membrane</keyword>
<feature type="region of interest" description="Disordered" evidence="9">
    <location>
        <begin position="1025"/>
        <end position="1044"/>
    </location>
</feature>
<dbReference type="EMBL" id="JAAMPI010001465">
    <property type="protein sequence ID" value="KAF4625093.1"/>
    <property type="molecule type" value="Genomic_DNA"/>
</dbReference>
<dbReference type="GO" id="GO:0008270">
    <property type="term" value="F:zinc ion binding"/>
    <property type="evidence" value="ECO:0007669"/>
    <property type="project" value="InterPro"/>
</dbReference>
<evidence type="ECO:0000313" key="12">
    <source>
        <dbReference type="EMBL" id="KAF4625093.1"/>
    </source>
</evidence>
<keyword evidence="6" id="KW-0805">Transcription regulation</keyword>
<accession>A0A8H4VWD8</accession>
<keyword evidence="5" id="KW-0560">Oxidoreductase</keyword>
<evidence type="ECO:0000313" key="13">
    <source>
        <dbReference type="Proteomes" id="UP000566819"/>
    </source>
</evidence>
<keyword evidence="4" id="KW-0862">Zinc</keyword>
<dbReference type="PROSITE" id="PS50048">
    <property type="entry name" value="ZN2_CY6_FUNGAL_2"/>
    <property type="match status" value="1"/>
</dbReference>
<dbReference type="OrthoDB" id="1047367at2759"/>
<evidence type="ECO:0000256" key="6">
    <source>
        <dbReference type="ARBA" id="ARBA00023015"/>
    </source>
</evidence>
<reference evidence="12 13" key="1">
    <citation type="submission" date="2020-03" db="EMBL/GenBank/DDBJ databases">
        <title>Draft Genome Sequence of Cudoniella acicularis.</title>
        <authorList>
            <person name="Buettner E."/>
            <person name="Kellner H."/>
        </authorList>
    </citation>
    <scope>NUCLEOTIDE SEQUENCE [LARGE SCALE GENOMIC DNA]</scope>
    <source>
        <strain evidence="12 13">DSM 108380</strain>
    </source>
</reference>
<keyword evidence="3" id="KW-0274">FAD</keyword>
<sequence length="1646" mass="182712">MATPSKQINGYTNGNSGPHPLRIAIVGAGIGGLTAAIILRRNGHHVSVYEQSSFASETGAAIHLAPNSNGILRRFGINAEDFGAVEMRALIEYDARGEEVRRVDLIEPNKIWQHPWQLVHRVPLHETLKRLATDAEGVGKPVELHVSSKVLEVDTGAAVLRFENGEIVEADLVLGADGIYSKTRSSVTGKPSNLFPSGKAAFRFLISRKVALADTETAKLFQRENELAIWYGQDRRVVMYPCDGNELLNFVCIHPDSESQGGTDEWNKQGSIEQLLKIYWDFDPKLLSLFHKADPESLKVWKLLDMETLPTWVKGRLALLGDAAHPFLPHQGQGGGIAMEDAAALGVVLPFGTTIEEIPDRLKLYETIRLKRANTIQEYSRQAGKDMTNGQVHVDMMEYTNYNFGHDEWDNSTNIFTKWLRAKNPGVYWRSPVAFGPSPGPRQDILGKDQPSLQQTFVTASIKFKTSRTFLQNLFPTASFKFQSHGTVAYASFSVTTLGNMTWLGGGGYNHFGLYIHGVTYTKADGSVINGTYMPVLFENLADPIITGRDELGMPKIYCAIDTHRRKHGYHMSAGWQGAKFCDFHLEGLEEVDASGTKGTIGGEDDEGILVYRYVPKVGIRGEADVEYPVVVPHKEESKKVPSTVKSVSVAKKASIKFDKLDQEALPTVHYVVSVLADIPCYEVVSAKVVEGDFRSASDKILPRPETAQLRHSSSPDPRPRICKTLLARPRSSRVDDTPTLNTTKNHIRSRPDHRCKYRTLKWITRASRCRLTPPVRPDSAKGHFSVIYVTVPTPASIIFRGTFAPRHFLGHASDSTAAQRGQPVRQRRVSQACSSCAAAKLKCKEEKPCQRCLRKGIVCEYNEPSSVNQMSCSFQAGGNAGQPEISTIDPNLPVENRDLTDIVQQPVERMNNLYPIDEVMGENIESLDAMATSESTQTAQSHTQEDNALADFINDIMGSTMLPSYDGNLENHGTATPSWAYRDLLDFGLEENMQLNDSDYVMMDYYQGRTQSAPVAALQPENVDLPASGLEGPKSNTKPRGSTGMALGIDAFRKSLWCWTPALRDRRPSFALPQEDMGSPENHFPSHIQIVNEKLGAGARDKLVAMVLQTCDRVEFPKVMSSFPTVDFLEALMQSFLASHVAQRDSWIHLPTMRIETQRPELIGGFISAGAFLSTSLTIRKLGFAIHEAVRTSFSKTFEADNSLTRDLGLLQAFALNLDQGLWSGNKRQIELAESLAQVLTTMNRRRGRFLRSSYPATTLSASDEGAVLDDKWRLWVQRESFKRLVFHLFVRDAQTSMSLLINTSISYAELSLPLPECRKLWLAETASEWKAIYLSMGCPSSDRIPSLPQCLHNTSPLTETRSLVDLELSTTIISYGIWGLIQEFRRLSSVLKAHHPAQLYNGVLILGHRHQELSQLLLHFGMSASGWNSEEGMSASAKMILQLLFMHLHVSFDDLQLFAGREGEEEASRVYPSLQQWVASREARQAMWHAGQVIRSAKELPPHQLQDFNAIAVYHASLAFWVYGVLSINSGQKTPTKIGSDSGGVVWLDGLECPESTRFIELNKGRPCFSAPAADTGDNSQPTDFAELSNPEQVMVIIQKIFRERTGREDQNSPLPALLDNLSQLVRELGSAAAILMQKSGKIG</sequence>
<dbReference type="SUPFAM" id="SSF54373">
    <property type="entry name" value="FAD-linked reductases, C-terminal domain"/>
    <property type="match status" value="1"/>
</dbReference>
<dbReference type="GO" id="GO:0071949">
    <property type="term" value="F:FAD binding"/>
    <property type="evidence" value="ECO:0007669"/>
    <property type="project" value="InterPro"/>
</dbReference>
<evidence type="ECO:0000256" key="3">
    <source>
        <dbReference type="ARBA" id="ARBA00022827"/>
    </source>
</evidence>
<evidence type="ECO:0000256" key="9">
    <source>
        <dbReference type="SAM" id="MobiDB-lite"/>
    </source>
</evidence>
<dbReference type="Pfam" id="PF00172">
    <property type="entry name" value="Zn_clus"/>
    <property type="match status" value="1"/>
</dbReference>
<evidence type="ECO:0000259" key="11">
    <source>
        <dbReference type="PROSITE" id="PS50048"/>
    </source>
</evidence>
<evidence type="ECO:0000256" key="8">
    <source>
        <dbReference type="ARBA" id="ARBA00023242"/>
    </source>
</evidence>
<dbReference type="InterPro" id="IPR007219">
    <property type="entry name" value="XnlR_reg_dom"/>
</dbReference>
<keyword evidence="8" id="KW-0539">Nucleus</keyword>
<dbReference type="GO" id="GO:0006351">
    <property type="term" value="P:DNA-templated transcription"/>
    <property type="evidence" value="ECO:0007669"/>
    <property type="project" value="InterPro"/>
</dbReference>
<evidence type="ECO:0000256" key="10">
    <source>
        <dbReference type="SAM" id="Phobius"/>
    </source>
</evidence>
<evidence type="ECO:0000256" key="2">
    <source>
        <dbReference type="ARBA" id="ARBA00022723"/>
    </source>
</evidence>
<dbReference type="GO" id="GO:0000981">
    <property type="term" value="F:DNA-binding transcription factor activity, RNA polymerase II-specific"/>
    <property type="evidence" value="ECO:0007669"/>
    <property type="project" value="InterPro"/>
</dbReference>
<dbReference type="GO" id="GO:0016491">
    <property type="term" value="F:oxidoreductase activity"/>
    <property type="evidence" value="ECO:0007669"/>
    <property type="project" value="UniProtKB-KW"/>
</dbReference>
<keyword evidence="1" id="KW-0285">Flavoprotein</keyword>
<evidence type="ECO:0000256" key="1">
    <source>
        <dbReference type="ARBA" id="ARBA00022630"/>
    </source>
</evidence>
<dbReference type="PROSITE" id="PS00463">
    <property type="entry name" value="ZN2_CY6_FUNGAL_1"/>
    <property type="match status" value="1"/>
</dbReference>
<protein>
    <recommendedName>
        <fullName evidence="11">Zn(2)-C6 fungal-type domain-containing protein</fullName>
    </recommendedName>
</protein>
<dbReference type="Gene3D" id="3.50.50.60">
    <property type="entry name" value="FAD/NAD(P)-binding domain"/>
    <property type="match status" value="1"/>
</dbReference>
<dbReference type="PANTHER" id="PTHR47660">
    <property type="entry name" value="TRANSCRIPTION FACTOR WITH C2H2 AND ZN(2)-CYS(6) DNA BINDING DOMAIN (EUROFUNG)-RELATED-RELATED"/>
    <property type="match status" value="1"/>
</dbReference>
<keyword evidence="2" id="KW-0479">Metal-binding</keyword>
<gene>
    <name evidence="12" type="ORF">G7Y89_g13079</name>
</gene>
<dbReference type="SMART" id="SM00066">
    <property type="entry name" value="GAL4"/>
    <property type="match status" value="1"/>
</dbReference>
<organism evidence="12 13">
    <name type="scientific">Cudoniella acicularis</name>
    <dbReference type="NCBI Taxonomy" id="354080"/>
    <lineage>
        <taxon>Eukaryota</taxon>
        <taxon>Fungi</taxon>
        <taxon>Dikarya</taxon>
        <taxon>Ascomycota</taxon>
        <taxon>Pezizomycotina</taxon>
        <taxon>Leotiomycetes</taxon>
        <taxon>Helotiales</taxon>
        <taxon>Tricladiaceae</taxon>
        <taxon>Cudoniella</taxon>
    </lineage>
</organism>